<keyword evidence="3" id="KW-1185">Reference proteome</keyword>
<protein>
    <submittedName>
        <fullName evidence="2">Uncharacterized protein</fullName>
    </submittedName>
</protein>
<feature type="region of interest" description="Disordered" evidence="1">
    <location>
        <begin position="146"/>
        <end position="197"/>
    </location>
</feature>
<gene>
    <name evidence="2" type="ORF">B0H15DRAFT_956713</name>
</gene>
<sequence length="253" mass="27150">MAPGANYMGGKRNAARARSKDATGRRQKTFFSRQRLDILSKGLAGRAPSGGSSSGYGPRVTASDIALSHARHPATHPPVAEDQNTIPTAVGEPATSIPKIPRNAHKRSSSGSMRSSKVLEALDTTEPIAMRAAISKILSIPDLAGLSARPNVHTPPTTGSKRSRPLDSDLGHTLSQSKVQKTRNAPSCSPSQSFEHQDFDEPDAFQAMDVDYETDAHPSNSIISDYQPASFSIDSDYTDFDCFLIICLTDFPP</sequence>
<dbReference type="EMBL" id="JARJCN010000102">
    <property type="protein sequence ID" value="KAJ7075143.1"/>
    <property type="molecule type" value="Genomic_DNA"/>
</dbReference>
<reference evidence="2" key="1">
    <citation type="submission" date="2023-03" db="EMBL/GenBank/DDBJ databases">
        <title>Massive genome expansion in bonnet fungi (Mycena s.s.) driven by repeated elements and novel gene families across ecological guilds.</title>
        <authorList>
            <consortium name="Lawrence Berkeley National Laboratory"/>
            <person name="Harder C.B."/>
            <person name="Miyauchi S."/>
            <person name="Viragh M."/>
            <person name="Kuo A."/>
            <person name="Thoen E."/>
            <person name="Andreopoulos B."/>
            <person name="Lu D."/>
            <person name="Skrede I."/>
            <person name="Drula E."/>
            <person name="Henrissat B."/>
            <person name="Morin E."/>
            <person name="Kohler A."/>
            <person name="Barry K."/>
            <person name="LaButti K."/>
            <person name="Morin E."/>
            <person name="Salamov A."/>
            <person name="Lipzen A."/>
            <person name="Mereny Z."/>
            <person name="Hegedus B."/>
            <person name="Baldrian P."/>
            <person name="Stursova M."/>
            <person name="Weitz H."/>
            <person name="Taylor A."/>
            <person name="Grigoriev I.V."/>
            <person name="Nagy L.G."/>
            <person name="Martin F."/>
            <person name="Kauserud H."/>
        </authorList>
    </citation>
    <scope>NUCLEOTIDE SEQUENCE</scope>
    <source>
        <strain evidence="2">CBHHK173m</strain>
    </source>
</reference>
<dbReference type="Proteomes" id="UP001222325">
    <property type="component" value="Unassembled WGS sequence"/>
</dbReference>
<feature type="compositionally biased region" description="Polar residues" evidence="1">
    <location>
        <begin position="173"/>
        <end position="194"/>
    </location>
</feature>
<dbReference type="AlphaFoldDB" id="A0AAD6TQN4"/>
<name>A0AAD6TQN4_9AGAR</name>
<evidence type="ECO:0000313" key="3">
    <source>
        <dbReference type="Proteomes" id="UP001222325"/>
    </source>
</evidence>
<feature type="region of interest" description="Disordered" evidence="1">
    <location>
        <begin position="1"/>
        <end position="118"/>
    </location>
</feature>
<comment type="caution">
    <text evidence="2">The sequence shown here is derived from an EMBL/GenBank/DDBJ whole genome shotgun (WGS) entry which is preliminary data.</text>
</comment>
<organism evidence="2 3">
    <name type="scientific">Mycena belliarum</name>
    <dbReference type="NCBI Taxonomy" id="1033014"/>
    <lineage>
        <taxon>Eukaryota</taxon>
        <taxon>Fungi</taxon>
        <taxon>Dikarya</taxon>
        <taxon>Basidiomycota</taxon>
        <taxon>Agaricomycotina</taxon>
        <taxon>Agaricomycetes</taxon>
        <taxon>Agaricomycetidae</taxon>
        <taxon>Agaricales</taxon>
        <taxon>Marasmiineae</taxon>
        <taxon>Mycenaceae</taxon>
        <taxon>Mycena</taxon>
    </lineage>
</organism>
<evidence type="ECO:0000256" key="1">
    <source>
        <dbReference type="SAM" id="MobiDB-lite"/>
    </source>
</evidence>
<proteinExistence type="predicted"/>
<evidence type="ECO:0000313" key="2">
    <source>
        <dbReference type="EMBL" id="KAJ7075143.1"/>
    </source>
</evidence>
<accession>A0AAD6TQN4</accession>